<evidence type="ECO:0000313" key="2">
    <source>
        <dbReference type="EMBL" id="CAG8292106.1"/>
    </source>
</evidence>
<feature type="compositionally biased region" description="Low complexity" evidence="1">
    <location>
        <begin position="68"/>
        <end position="93"/>
    </location>
</feature>
<feature type="compositionally biased region" description="Acidic residues" evidence="1">
    <location>
        <begin position="1"/>
        <end position="19"/>
    </location>
</feature>
<proteinExistence type="predicted"/>
<dbReference type="EMBL" id="CAJVPG010000055">
    <property type="protein sequence ID" value="CAG8292106.1"/>
    <property type="molecule type" value="Genomic_DNA"/>
</dbReference>
<dbReference type="AlphaFoldDB" id="A0A9W4IEK7"/>
<feature type="compositionally biased region" description="Low complexity" evidence="1">
    <location>
        <begin position="26"/>
        <end position="47"/>
    </location>
</feature>
<gene>
    <name evidence="2" type="ORF">PSALAMII_LOCUS1667</name>
</gene>
<feature type="compositionally biased region" description="Basic and acidic residues" evidence="1">
    <location>
        <begin position="94"/>
        <end position="105"/>
    </location>
</feature>
<comment type="caution">
    <text evidence="2">The sequence shown here is derived from an EMBL/GenBank/DDBJ whole genome shotgun (WGS) entry which is preliminary data.</text>
</comment>
<feature type="region of interest" description="Disordered" evidence="1">
    <location>
        <begin position="1"/>
        <end position="105"/>
    </location>
</feature>
<accession>A0A9W4IEK7</accession>
<name>A0A9W4IEK7_9EURO</name>
<keyword evidence="3" id="KW-1185">Reference proteome</keyword>
<sequence length="105" mass="10507">MADPEDGDDLFADLYDADESTNRTTSAVEAPKPAEPVAAPAAPTASAGQVTEAAPVNAYQSQPAAQPSGYDNGYNNGAGNSYGAPPATEAPAEPESHGTGIKEDG</sequence>
<dbReference type="Proteomes" id="UP001152649">
    <property type="component" value="Unassembled WGS sequence"/>
</dbReference>
<evidence type="ECO:0000313" key="3">
    <source>
        <dbReference type="Proteomes" id="UP001152649"/>
    </source>
</evidence>
<organism evidence="2 3">
    <name type="scientific">Penicillium salamii</name>
    <dbReference type="NCBI Taxonomy" id="1612424"/>
    <lineage>
        <taxon>Eukaryota</taxon>
        <taxon>Fungi</taxon>
        <taxon>Dikarya</taxon>
        <taxon>Ascomycota</taxon>
        <taxon>Pezizomycotina</taxon>
        <taxon>Eurotiomycetes</taxon>
        <taxon>Eurotiomycetidae</taxon>
        <taxon>Eurotiales</taxon>
        <taxon>Aspergillaceae</taxon>
        <taxon>Penicillium</taxon>
    </lineage>
</organism>
<evidence type="ECO:0000256" key="1">
    <source>
        <dbReference type="SAM" id="MobiDB-lite"/>
    </source>
</evidence>
<reference evidence="2" key="1">
    <citation type="submission" date="2021-07" db="EMBL/GenBank/DDBJ databases">
        <authorList>
            <person name="Branca A.L. A."/>
        </authorList>
    </citation>
    <scope>NUCLEOTIDE SEQUENCE</scope>
</reference>
<protein>
    <submittedName>
        <fullName evidence="2">Uncharacterized protein</fullName>
    </submittedName>
</protein>